<evidence type="ECO:0000313" key="1">
    <source>
        <dbReference type="EMBL" id="CAB4144846.1"/>
    </source>
</evidence>
<protein>
    <submittedName>
        <fullName evidence="1">Uncharacterized protein</fullName>
    </submittedName>
</protein>
<dbReference type="EMBL" id="LR796427">
    <property type="protein sequence ID" value="CAB4144846.1"/>
    <property type="molecule type" value="Genomic_DNA"/>
</dbReference>
<gene>
    <name evidence="1" type="ORF">UFOVP455_76</name>
</gene>
<sequence length="79" mass="8402">MADKKYSAKVNGKTRSFGAKGYSIAPGTAKGDNYCARSSGIKKCKDEPCANDLSRKAWGCVGKKSVKSKASLPKGTKRK</sequence>
<organism evidence="1">
    <name type="scientific">uncultured Caudovirales phage</name>
    <dbReference type="NCBI Taxonomy" id="2100421"/>
    <lineage>
        <taxon>Viruses</taxon>
        <taxon>Duplodnaviria</taxon>
        <taxon>Heunggongvirae</taxon>
        <taxon>Uroviricota</taxon>
        <taxon>Caudoviricetes</taxon>
        <taxon>Peduoviridae</taxon>
        <taxon>Maltschvirus</taxon>
        <taxon>Maltschvirus maltsch</taxon>
    </lineage>
</organism>
<reference evidence="1" key="1">
    <citation type="submission" date="2020-04" db="EMBL/GenBank/DDBJ databases">
        <authorList>
            <person name="Chiriac C."/>
            <person name="Salcher M."/>
            <person name="Ghai R."/>
            <person name="Kavagutti S V."/>
        </authorList>
    </citation>
    <scope>NUCLEOTIDE SEQUENCE</scope>
</reference>
<accession>A0A6J5MID1</accession>
<proteinExistence type="predicted"/>
<name>A0A6J5MID1_9CAUD</name>